<keyword evidence="2" id="KW-0132">Cell division</keyword>
<evidence type="ECO:0000256" key="3">
    <source>
        <dbReference type="ARBA" id="ARBA00022960"/>
    </source>
</evidence>
<dbReference type="Gene3D" id="3.40.1390.10">
    <property type="entry name" value="MurE/MurF, N-terminal domain"/>
    <property type="match status" value="1"/>
</dbReference>
<keyword evidence="5" id="KW-0131">Cell cycle</keyword>
<keyword evidence="11" id="KW-1185">Reference proteome</keyword>
<dbReference type="Pfam" id="PF01225">
    <property type="entry name" value="Mur_ligase"/>
    <property type="match status" value="1"/>
</dbReference>
<dbReference type="Pfam" id="PF02875">
    <property type="entry name" value="Mur_ligase_C"/>
    <property type="match status" value="1"/>
</dbReference>
<evidence type="ECO:0000259" key="9">
    <source>
        <dbReference type="Pfam" id="PF08245"/>
    </source>
</evidence>
<dbReference type="Proteomes" id="UP001254848">
    <property type="component" value="Unassembled WGS sequence"/>
</dbReference>
<accession>A0ABU3P190</accession>
<dbReference type="InterPro" id="IPR036565">
    <property type="entry name" value="Mur-like_cat_sf"/>
</dbReference>
<evidence type="ECO:0000259" key="8">
    <source>
        <dbReference type="Pfam" id="PF02875"/>
    </source>
</evidence>
<feature type="domain" description="Mur ligase C-terminal" evidence="8">
    <location>
        <begin position="327"/>
        <end position="460"/>
    </location>
</feature>
<evidence type="ECO:0000256" key="2">
    <source>
        <dbReference type="ARBA" id="ARBA00022618"/>
    </source>
</evidence>
<dbReference type="SUPFAM" id="SSF63418">
    <property type="entry name" value="MurE/MurF N-terminal domain"/>
    <property type="match status" value="1"/>
</dbReference>
<sequence>MELFDRILASAAGITCDSRQVAPGFIFVAVRGSSRDGNTYAADAAARGAVAIVSDRPASLPALAAPVVAVPDARRALGELAARFHRHPSRSLSLIGVTGTNGKTTVTFMLDHIFRHAGLRSGLIGTVCVRAGDRVHPSALTTPDAASLQTYLAAMRDTGVSHAAMEVSAQGIDQGRVDDVTFACGVITNISPDHLDFPGGFDAYCAAKQGFPGLLGPAAPLVVNAADPLCRVLAAAHDPVVACAVDAPADVAARVTGLAGGGSRFVLAFTRPLPGCGPAPGELAVTLPLPGRHNIENALMAATAAALCGIAPATAAAALASFRGVPRRFAVSRLAGLTVVDDTALNPASIDAVFHTLAAFSRRRLVVAFAIRGRRGPAINTACADALARWWRAAPFTLIVTAAAGSVSAADTVAGDEKSAFCEALGKAKVGYIFRETLAAAMEAAADAAGPGDLVTLLGAQGMDDGYRLLRRLLTGTTTAQPGTAAAGCPA</sequence>
<dbReference type="GO" id="GO:0016874">
    <property type="term" value="F:ligase activity"/>
    <property type="evidence" value="ECO:0007669"/>
    <property type="project" value="UniProtKB-KW"/>
</dbReference>
<evidence type="ECO:0000259" key="7">
    <source>
        <dbReference type="Pfam" id="PF01225"/>
    </source>
</evidence>
<evidence type="ECO:0000313" key="11">
    <source>
        <dbReference type="Proteomes" id="UP001254848"/>
    </source>
</evidence>
<keyword evidence="3" id="KW-0133">Cell shape</keyword>
<dbReference type="PANTHER" id="PTHR23135">
    <property type="entry name" value="MUR LIGASE FAMILY MEMBER"/>
    <property type="match status" value="1"/>
</dbReference>
<dbReference type="InterPro" id="IPR004101">
    <property type="entry name" value="Mur_ligase_C"/>
</dbReference>
<proteinExistence type="predicted"/>
<dbReference type="Gene3D" id="3.40.1190.10">
    <property type="entry name" value="Mur-like, catalytic domain"/>
    <property type="match status" value="1"/>
</dbReference>
<evidence type="ECO:0000256" key="6">
    <source>
        <dbReference type="ARBA" id="ARBA00023316"/>
    </source>
</evidence>
<gene>
    <name evidence="10" type="ORF">Q4T40_16375</name>
</gene>
<protein>
    <submittedName>
        <fullName evidence="10">Mur ligase family protein</fullName>
    </submittedName>
</protein>
<dbReference type="InterPro" id="IPR013221">
    <property type="entry name" value="Mur_ligase_cen"/>
</dbReference>
<dbReference type="PANTHER" id="PTHR23135:SF4">
    <property type="entry name" value="UDP-N-ACETYLMURAMOYL-L-ALANYL-D-GLUTAMATE--2,6-DIAMINOPIMELATE LIGASE MURE HOMOLOG, CHLOROPLASTIC"/>
    <property type="match status" value="1"/>
</dbReference>
<feature type="domain" description="Mur ligase central" evidence="9">
    <location>
        <begin position="97"/>
        <end position="305"/>
    </location>
</feature>
<keyword evidence="4" id="KW-0573">Peptidoglycan synthesis</keyword>
<name>A0ABU3P190_9FIRM</name>
<evidence type="ECO:0000256" key="1">
    <source>
        <dbReference type="ARBA" id="ARBA00004752"/>
    </source>
</evidence>
<dbReference type="InterPro" id="IPR035911">
    <property type="entry name" value="MurE/MurF_N"/>
</dbReference>
<evidence type="ECO:0000256" key="4">
    <source>
        <dbReference type="ARBA" id="ARBA00022984"/>
    </source>
</evidence>
<dbReference type="SUPFAM" id="SSF53623">
    <property type="entry name" value="MurD-like peptide ligases, catalytic domain"/>
    <property type="match status" value="1"/>
</dbReference>
<dbReference type="Gene3D" id="3.90.190.20">
    <property type="entry name" value="Mur ligase, C-terminal domain"/>
    <property type="match status" value="1"/>
</dbReference>
<dbReference type="InterPro" id="IPR036615">
    <property type="entry name" value="Mur_ligase_C_dom_sf"/>
</dbReference>
<dbReference type="EMBL" id="JAUOZS010000001">
    <property type="protein sequence ID" value="MDT8902818.1"/>
    <property type="molecule type" value="Genomic_DNA"/>
</dbReference>
<keyword evidence="10" id="KW-0436">Ligase</keyword>
<comment type="pathway">
    <text evidence="1">Cell wall biogenesis; peptidoglycan biosynthesis.</text>
</comment>
<dbReference type="InterPro" id="IPR000713">
    <property type="entry name" value="Mur_ligase_N"/>
</dbReference>
<evidence type="ECO:0000313" key="10">
    <source>
        <dbReference type="EMBL" id="MDT8902818.1"/>
    </source>
</evidence>
<comment type="caution">
    <text evidence="10">The sequence shown here is derived from an EMBL/GenBank/DDBJ whole genome shotgun (WGS) entry which is preliminary data.</text>
</comment>
<dbReference type="RefSeq" id="WP_413781290.1">
    <property type="nucleotide sequence ID" value="NZ_JAUOZS010000001.1"/>
</dbReference>
<organism evidence="10 11">
    <name type="scientific">Anaeroselena agilis</name>
    <dbReference type="NCBI Taxonomy" id="3063788"/>
    <lineage>
        <taxon>Bacteria</taxon>
        <taxon>Bacillati</taxon>
        <taxon>Bacillota</taxon>
        <taxon>Negativicutes</taxon>
        <taxon>Acetonemataceae</taxon>
        <taxon>Anaeroselena</taxon>
    </lineage>
</organism>
<dbReference type="SUPFAM" id="SSF53244">
    <property type="entry name" value="MurD-like peptide ligases, peptide-binding domain"/>
    <property type="match status" value="1"/>
</dbReference>
<dbReference type="Pfam" id="PF08245">
    <property type="entry name" value="Mur_ligase_M"/>
    <property type="match status" value="1"/>
</dbReference>
<keyword evidence="6" id="KW-0961">Cell wall biogenesis/degradation</keyword>
<evidence type="ECO:0000256" key="5">
    <source>
        <dbReference type="ARBA" id="ARBA00023306"/>
    </source>
</evidence>
<reference evidence="10 11" key="1">
    <citation type="submission" date="2023-07" db="EMBL/GenBank/DDBJ databases">
        <title>The novel representative of Negativicutes class, Anaeroselena agilis gen. nov. sp. nov.</title>
        <authorList>
            <person name="Prokofeva M.I."/>
            <person name="Elcheninov A.G."/>
            <person name="Klyukina A."/>
            <person name="Kublanov I.V."/>
            <person name="Frolov E.N."/>
            <person name="Podosokorskaya O.A."/>
        </authorList>
    </citation>
    <scope>NUCLEOTIDE SEQUENCE [LARGE SCALE GENOMIC DNA]</scope>
    <source>
        <strain evidence="10 11">4137-cl</strain>
    </source>
</reference>
<feature type="domain" description="Mur ligase N-terminal catalytic" evidence="7">
    <location>
        <begin position="13"/>
        <end position="85"/>
    </location>
</feature>